<evidence type="ECO:0000313" key="3">
    <source>
        <dbReference type="Proteomes" id="UP001310594"/>
    </source>
</evidence>
<evidence type="ECO:0000313" key="2">
    <source>
        <dbReference type="EMBL" id="KAK5692473.1"/>
    </source>
</evidence>
<feature type="compositionally biased region" description="Low complexity" evidence="1">
    <location>
        <begin position="247"/>
        <end position="257"/>
    </location>
</feature>
<dbReference type="Proteomes" id="UP001310594">
    <property type="component" value="Unassembled WGS sequence"/>
</dbReference>
<sequence>MSWFAGYLRYHYTMMRACKMYEAGLAACIPHSVIETVITACVSEMWNEQRSQSSRAEHAALLAGMIRAFPESARTPMQRTILMAAMQMIGTNQSGPGQQPSSQAPQRAQSLYGSAQQVVRPQQQLQWVQAPHQPPINTVAADHPGPLSTAYGPPNNFHGLPVPISVTKSGSSVPGQLQYPGIFPSQIVRPGPGVQQGQSAPPSFQTTPVLRDAVATTPSTQVALHGDDGDVTFVSANPVSGSGSIWAAQSSSRRSAAVPTSTAATDPMSSLNQGPDASTTLMRSGGEDQDRDDLGALRKYEAFTKEDSLRLAALVHDGRTSAADLTEALPGRKVESIRAHMKTDKWKACFEEYSKEQRTTEEE</sequence>
<feature type="region of interest" description="Disordered" evidence="1">
    <location>
        <begin position="91"/>
        <end position="114"/>
    </location>
</feature>
<feature type="compositionally biased region" description="Polar residues" evidence="1">
    <location>
        <begin position="258"/>
        <end position="282"/>
    </location>
</feature>
<dbReference type="EMBL" id="JAVRQU010000019">
    <property type="protein sequence ID" value="KAK5692473.1"/>
    <property type="molecule type" value="Genomic_DNA"/>
</dbReference>
<organism evidence="2 3">
    <name type="scientific">Elasticomyces elasticus</name>
    <dbReference type="NCBI Taxonomy" id="574655"/>
    <lineage>
        <taxon>Eukaryota</taxon>
        <taxon>Fungi</taxon>
        <taxon>Dikarya</taxon>
        <taxon>Ascomycota</taxon>
        <taxon>Pezizomycotina</taxon>
        <taxon>Dothideomycetes</taxon>
        <taxon>Dothideomycetidae</taxon>
        <taxon>Mycosphaerellales</taxon>
        <taxon>Teratosphaeriaceae</taxon>
        <taxon>Elasticomyces</taxon>
    </lineage>
</organism>
<comment type="caution">
    <text evidence="2">The sequence shown here is derived from an EMBL/GenBank/DDBJ whole genome shotgun (WGS) entry which is preliminary data.</text>
</comment>
<accession>A0AAN7VTD2</accession>
<protein>
    <submittedName>
        <fullName evidence="2">Uncharacterized protein</fullName>
    </submittedName>
</protein>
<reference evidence="2" key="1">
    <citation type="submission" date="2023-08" db="EMBL/GenBank/DDBJ databases">
        <title>Black Yeasts Isolated from many extreme environments.</title>
        <authorList>
            <person name="Coleine C."/>
            <person name="Stajich J.E."/>
            <person name="Selbmann L."/>
        </authorList>
    </citation>
    <scope>NUCLEOTIDE SEQUENCE</scope>
    <source>
        <strain evidence="2">CCFEE 5810</strain>
    </source>
</reference>
<evidence type="ECO:0000256" key="1">
    <source>
        <dbReference type="SAM" id="MobiDB-lite"/>
    </source>
</evidence>
<proteinExistence type="predicted"/>
<name>A0AAN7VTD2_9PEZI</name>
<feature type="compositionally biased region" description="Low complexity" evidence="1">
    <location>
        <begin position="93"/>
        <end position="114"/>
    </location>
</feature>
<dbReference type="AlphaFoldDB" id="A0AAN7VTD2"/>
<gene>
    <name evidence="2" type="ORF">LTR97_010782</name>
</gene>
<feature type="region of interest" description="Disordered" evidence="1">
    <location>
        <begin position="245"/>
        <end position="292"/>
    </location>
</feature>